<proteinExistence type="inferred from homology"/>
<organism evidence="8 9">
    <name type="scientific">Sphingopyxis alaskensis (strain DSM 13593 / LMG 18877 / RB2256)</name>
    <name type="common">Sphingomonas alaskensis</name>
    <dbReference type="NCBI Taxonomy" id="317655"/>
    <lineage>
        <taxon>Bacteria</taxon>
        <taxon>Pseudomonadati</taxon>
        <taxon>Pseudomonadota</taxon>
        <taxon>Alphaproteobacteria</taxon>
        <taxon>Sphingomonadales</taxon>
        <taxon>Sphingomonadaceae</taxon>
        <taxon>Sphingopyxis</taxon>
    </lineage>
</organism>
<keyword evidence="3" id="KW-0678">Repressor</keyword>
<dbReference type="Gene3D" id="2.30.30.110">
    <property type="match status" value="1"/>
</dbReference>
<keyword evidence="9" id="KW-1185">Reference proteome</keyword>
<protein>
    <recommendedName>
        <fullName evidence="2">Toxin CcdB</fullName>
    </recommendedName>
    <alternativeName>
        <fullName evidence="7">Cytotoxic protein CcdB</fullName>
    </alternativeName>
    <alternativeName>
        <fullName evidence="6">Protein LetD</fullName>
    </alternativeName>
</protein>
<dbReference type="RefSeq" id="WP_011543448.1">
    <property type="nucleotide sequence ID" value="NC_008048.1"/>
</dbReference>
<dbReference type="InterPro" id="IPR011067">
    <property type="entry name" value="Plasmid_toxin/cell-grow_inhib"/>
</dbReference>
<dbReference type="HOGENOM" id="CLU_158043_0_0_5"/>
<dbReference type="eggNOG" id="ENOG5032YCB">
    <property type="taxonomic scope" value="Bacteria"/>
</dbReference>
<evidence type="ECO:0000256" key="5">
    <source>
        <dbReference type="ARBA" id="ARBA00023163"/>
    </source>
</evidence>
<dbReference type="AlphaFoldDB" id="Q1GN86"/>
<dbReference type="KEGG" id="sal:Sala_3183"/>
<keyword evidence="4" id="KW-0805">Transcription regulation</keyword>
<evidence type="ECO:0000256" key="1">
    <source>
        <dbReference type="ARBA" id="ARBA00005230"/>
    </source>
</evidence>
<dbReference type="Proteomes" id="UP000006578">
    <property type="component" value="Chromosome"/>
</dbReference>
<evidence type="ECO:0000313" key="8">
    <source>
        <dbReference type="EMBL" id="ABF54886.1"/>
    </source>
</evidence>
<gene>
    <name evidence="8" type="ordered locus">Sala_3183</name>
</gene>
<evidence type="ECO:0000256" key="3">
    <source>
        <dbReference type="ARBA" id="ARBA00022491"/>
    </source>
</evidence>
<evidence type="ECO:0000313" key="9">
    <source>
        <dbReference type="Proteomes" id="UP000006578"/>
    </source>
</evidence>
<dbReference type="GO" id="GO:0008657">
    <property type="term" value="F:DNA topoisomerase type II (double strand cut, ATP-hydrolyzing) inhibitor activity"/>
    <property type="evidence" value="ECO:0007669"/>
    <property type="project" value="InterPro"/>
</dbReference>
<sequence>MARYDVYPGAPGRGLLLDCQADVLDHLASRVVVPLMPVAEVEPIPRLNPLLTVNGQTLVMATHLIFAIPLDRLQRPVANLEAEHYAIMSALDMLTTGF</sequence>
<dbReference type="STRING" id="317655.Sala_3183"/>
<comment type="similarity">
    <text evidence="1">Belongs to the CcdB toxin family.</text>
</comment>
<evidence type="ECO:0000256" key="4">
    <source>
        <dbReference type="ARBA" id="ARBA00023015"/>
    </source>
</evidence>
<keyword evidence="5" id="KW-0804">Transcription</keyword>
<reference evidence="8 9" key="1">
    <citation type="journal article" date="2009" name="Proc. Natl. Acad. Sci. U.S.A.">
        <title>The genomic basis of trophic strategy in marine bacteria.</title>
        <authorList>
            <person name="Lauro F.M."/>
            <person name="McDougald D."/>
            <person name="Thomas T."/>
            <person name="Williams T.J."/>
            <person name="Egan S."/>
            <person name="Rice S."/>
            <person name="DeMaere M.Z."/>
            <person name="Ting L."/>
            <person name="Ertan H."/>
            <person name="Johnson J."/>
            <person name="Ferriera S."/>
            <person name="Lapidus A."/>
            <person name="Anderson I."/>
            <person name="Kyrpides N."/>
            <person name="Munk A.C."/>
            <person name="Detter C."/>
            <person name="Han C.S."/>
            <person name="Brown M.V."/>
            <person name="Robb F.T."/>
            <person name="Kjelleberg S."/>
            <person name="Cavicchioli R."/>
        </authorList>
    </citation>
    <scope>NUCLEOTIDE SEQUENCE [LARGE SCALE GENOMIC DNA]</scope>
    <source>
        <strain evidence="9">DSM 13593 / LMG 18877 / RB2256</strain>
    </source>
</reference>
<accession>Q1GN86</accession>
<name>Q1GN86_SPHAL</name>
<dbReference type="EMBL" id="CP000356">
    <property type="protein sequence ID" value="ABF54886.1"/>
    <property type="molecule type" value="Genomic_DNA"/>
</dbReference>
<dbReference type="Pfam" id="PF01845">
    <property type="entry name" value="CcdB"/>
    <property type="match status" value="1"/>
</dbReference>
<dbReference type="GO" id="GO:0006276">
    <property type="term" value="P:plasmid maintenance"/>
    <property type="evidence" value="ECO:0007669"/>
    <property type="project" value="InterPro"/>
</dbReference>
<evidence type="ECO:0000256" key="7">
    <source>
        <dbReference type="ARBA" id="ARBA00033135"/>
    </source>
</evidence>
<evidence type="ECO:0000256" key="6">
    <source>
        <dbReference type="ARBA" id="ARBA00029628"/>
    </source>
</evidence>
<dbReference type="OrthoDB" id="9813510at2"/>
<evidence type="ECO:0000256" key="2">
    <source>
        <dbReference type="ARBA" id="ARBA00015075"/>
    </source>
</evidence>
<dbReference type="InterPro" id="IPR002712">
    <property type="entry name" value="CcdB"/>
</dbReference>
<dbReference type="SUPFAM" id="SSF50118">
    <property type="entry name" value="Cell growth inhibitor/plasmid maintenance toxic component"/>
    <property type="match status" value="1"/>
</dbReference>